<dbReference type="Pfam" id="PF19926">
    <property type="entry name" value="DUF6389"/>
    <property type="match status" value="1"/>
</dbReference>
<dbReference type="OrthoDB" id="1440810at2"/>
<dbReference type="HOGENOM" id="CLU_1764145_0_0_11"/>
<dbReference type="InterPro" id="IPR045661">
    <property type="entry name" value="DUF6389"/>
</dbReference>
<accession>A0A0A1DKI0</accession>
<dbReference type="AlphaFoldDB" id="A0A0A1DKI0"/>
<protein>
    <submittedName>
        <fullName evidence="1">Uncharacterized protein</fullName>
    </submittedName>
</protein>
<evidence type="ECO:0000313" key="1">
    <source>
        <dbReference type="EMBL" id="AIY17911.1"/>
    </source>
</evidence>
<dbReference type="RefSeq" id="WP_038679703.1">
    <property type="nucleotide sequence ID" value="NZ_BJMC01000026.1"/>
</dbReference>
<name>A0A0A1DKI0_NOCSI</name>
<gene>
    <name evidence="1" type="ORF">KR76_16085</name>
</gene>
<reference evidence="1 2" key="1">
    <citation type="journal article" date="2015" name="Genome Announc.">
        <title>Complete Genome Sequence of Steroid-Transforming Nocardioides simplex VKM Ac-2033D.</title>
        <authorList>
            <person name="Shtratnikova V.Y."/>
            <person name="Schelkunov M.I."/>
            <person name="Pekov Y.A."/>
            <person name="Fokina V.V."/>
            <person name="Logacheva M.D."/>
            <person name="Sokolov S.L."/>
            <person name="Bragin E.Y."/>
            <person name="Ashapkin V.V."/>
            <person name="Donova M.V."/>
        </authorList>
    </citation>
    <scope>NUCLEOTIDE SEQUENCE [LARGE SCALE GENOMIC DNA]</scope>
    <source>
        <strain evidence="1 2">VKM Ac-2033D</strain>
    </source>
</reference>
<organism evidence="1 2">
    <name type="scientific">Nocardioides simplex</name>
    <name type="common">Arthrobacter simplex</name>
    <dbReference type="NCBI Taxonomy" id="2045"/>
    <lineage>
        <taxon>Bacteria</taxon>
        <taxon>Bacillati</taxon>
        <taxon>Actinomycetota</taxon>
        <taxon>Actinomycetes</taxon>
        <taxon>Propionibacteriales</taxon>
        <taxon>Nocardioidaceae</taxon>
        <taxon>Pimelobacter</taxon>
    </lineage>
</organism>
<dbReference type="EMBL" id="CP009896">
    <property type="protein sequence ID" value="AIY17911.1"/>
    <property type="molecule type" value="Genomic_DNA"/>
</dbReference>
<evidence type="ECO:0000313" key="2">
    <source>
        <dbReference type="Proteomes" id="UP000030300"/>
    </source>
</evidence>
<dbReference type="STRING" id="2045.KR76_16085"/>
<dbReference type="Proteomes" id="UP000030300">
    <property type="component" value="Chromosome"/>
</dbReference>
<dbReference type="KEGG" id="psim:KR76_16085"/>
<dbReference type="GeneID" id="96610354"/>
<sequence length="142" mass="15274">MDHDAYTRALRRILDTRTADVATRLRRIAEVATGPEGARVQAVVVDVFPDQDGEGTFEVWARFDGADFFALNKPIDDVRHLFGVVHTETGLDPEVPAPPAGTTPYDLADAIAAVVTAWVEEIWAEAGAVASAVPFEVVLSGD</sequence>
<proteinExistence type="predicted"/>
<keyword evidence="2" id="KW-1185">Reference proteome</keyword>
<dbReference type="eggNOG" id="ENOG5032U3V">
    <property type="taxonomic scope" value="Bacteria"/>
</dbReference>